<evidence type="ECO:0000259" key="4">
    <source>
        <dbReference type="SMART" id="SM00829"/>
    </source>
</evidence>
<dbReference type="CDD" id="cd08249">
    <property type="entry name" value="enoyl_reductase_like"/>
    <property type="match status" value="1"/>
</dbReference>
<dbReference type="InterPro" id="IPR047122">
    <property type="entry name" value="Trans-enoyl_RdTase-like"/>
</dbReference>
<gene>
    <name evidence="5" type="ORF">EJ05DRAFT_541317</name>
</gene>
<dbReference type="AlphaFoldDB" id="A0A6A6VWX6"/>
<evidence type="ECO:0000256" key="2">
    <source>
        <dbReference type="ARBA" id="ARBA00011245"/>
    </source>
</evidence>
<evidence type="ECO:0000256" key="3">
    <source>
        <dbReference type="ARBA" id="ARBA00023002"/>
    </source>
</evidence>
<dbReference type="EMBL" id="ML996581">
    <property type="protein sequence ID" value="KAF2754214.1"/>
    <property type="molecule type" value="Genomic_DNA"/>
</dbReference>
<dbReference type="GO" id="GO:0016651">
    <property type="term" value="F:oxidoreductase activity, acting on NAD(P)H"/>
    <property type="evidence" value="ECO:0007669"/>
    <property type="project" value="InterPro"/>
</dbReference>
<evidence type="ECO:0000256" key="1">
    <source>
        <dbReference type="ARBA" id="ARBA00008072"/>
    </source>
</evidence>
<comment type="similarity">
    <text evidence="1">Belongs to the zinc-containing alcohol dehydrogenase family.</text>
</comment>
<dbReference type="PANTHER" id="PTHR45348:SF3">
    <property type="entry name" value="ENOYL REDUCTASE (ER) DOMAIN-CONTAINING PROTEIN"/>
    <property type="match status" value="1"/>
</dbReference>
<dbReference type="SUPFAM" id="SSF51735">
    <property type="entry name" value="NAD(P)-binding Rossmann-fold domains"/>
    <property type="match status" value="1"/>
</dbReference>
<dbReference type="InterPro" id="IPR036291">
    <property type="entry name" value="NAD(P)-bd_dom_sf"/>
</dbReference>
<dbReference type="Pfam" id="PF13602">
    <property type="entry name" value="ADH_zinc_N_2"/>
    <property type="match status" value="1"/>
</dbReference>
<dbReference type="InterPro" id="IPR020843">
    <property type="entry name" value="ER"/>
</dbReference>
<dbReference type="GeneID" id="54490706"/>
<dbReference type="RefSeq" id="XP_033596665.1">
    <property type="nucleotide sequence ID" value="XM_033749652.1"/>
</dbReference>
<feature type="domain" description="Enoyl reductase (ER)" evidence="4">
    <location>
        <begin position="16"/>
        <end position="342"/>
    </location>
</feature>
<proteinExistence type="inferred from homology"/>
<reference evidence="5" key="1">
    <citation type="journal article" date="2020" name="Stud. Mycol.">
        <title>101 Dothideomycetes genomes: a test case for predicting lifestyles and emergence of pathogens.</title>
        <authorList>
            <person name="Haridas S."/>
            <person name="Albert R."/>
            <person name="Binder M."/>
            <person name="Bloem J."/>
            <person name="Labutti K."/>
            <person name="Salamov A."/>
            <person name="Andreopoulos B."/>
            <person name="Baker S."/>
            <person name="Barry K."/>
            <person name="Bills G."/>
            <person name="Bluhm B."/>
            <person name="Cannon C."/>
            <person name="Castanera R."/>
            <person name="Culley D."/>
            <person name="Daum C."/>
            <person name="Ezra D."/>
            <person name="Gonzalez J."/>
            <person name="Henrissat B."/>
            <person name="Kuo A."/>
            <person name="Liang C."/>
            <person name="Lipzen A."/>
            <person name="Lutzoni F."/>
            <person name="Magnuson J."/>
            <person name="Mondo S."/>
            <person name="Nolan M."/>
            <person name="Ohm R."/>
            <person name="Pangilinan J."/>
            <person name="Park H.-J."/>
            <person name="Ramirez L."/>
            <person name="Alfaro M."/>
            <person name="Sun H."/>
            <person name="Tritt A."/>
            <person name="Yoshinaga Y."/>
            <person name="Zwiers L.-H."/>
            <person name="Turgeon B."/>
            <person name="Goodwin S."/>
            <person name="Spatafora J."/>
            <person name="Crous P."/>
            <person name="Grigoriev I."/>
        </authorList>
    </citation>
    <scope>NUCLEOTIDE SEQUENCE</scope>
    <source>
        <strain evidence="5">CBS 121739</strain>
    </source>
</reference>
<dbReference type="InterPro" id="IPR013154">
    <property type="entry name" value="ADH-like_N"/>
</dbReference>
<accession>A0A6A6VWX6</accession>
<dbReference type="SMART" id="SM00829">
    <property type="entry name" value="PKS_ER"/>
    <property type="match status" value="1"/>
</dbReference>
<dbReference type="Gene3D" id="3.40.50.720">
    <property type="entry name" value="NAD(P)-binding Rossmann-like Domain"/>
    <property type="match status" value="1"/>
</dbReference>
<dbReference type="Proteomes" id="UP000799437">
    <property type="component" value="Unassembled WGS sequence"/>
</dbReference>
<dbReference type="Pfam" id="PF08240">
    <property type="entry name" value="ADH_N"/>
    <property type="match status" value="1"/>
</dbReference>
<evidence type="ECO:0000313" key="6">
    <source>
        <dbReference type="Proteomes" id="UP000799437"/>
    </source>
</evidence>
<protein>
    <submittedName>
        <fullName evidence="5">Putative quinone oxidoreductase</fullName>
    </submittedName>
</protein>
<dbReference type="SUPFAM" id="SSF50129">
    <property type="entry name" value="GroES-like"/>
    <property type="match status" value="1"/>
</dbReference>
<sequence length="344" mass="36092">MSNSKTSAQLQLTQRGGPFKVAHVPTPTPGPDEVLIRQRAIALNLVDVKQRDLGIGISRWPHVLGIEGAGIVEAVGSNVRHVRPGDEVAAWEGSGAMQDTWGGAYQESVVVPAYLVFKRPHNISLEEAASLPICFTTAVSAIYNSLSIPLPFLTSLPPNGELPSSVLVLGGSSATGASAIQLLRKACPDLPIVVTSSSKHSARLKGLGATSVVDYKSPAVITDIRRESPNGAGVDMILDCVSAGASQTDICNVFYDAGPKRYVAVVTGVPVPVPEDVTLLEANAWTMMGVEGGNEIIASLTKLVEGGIYRTPLPVRNVGHGLETLPDVLDEVVKASGEKLLLSL</sequence>
<keyword evidence="6" id="KW-1185">Reference proteome</keyword>
<dbReference type="PANTHER" id="PTHR45348">
    <property type="entry name" value="HYPOTHETICAL OXIDOREDUCTASE (EUROFUNG)"/>
    <property type="match status" value="1"/>
</dbReference>
<comment type="subunit">
    <text evidence="2">Monomer.</text>
</comment>
<dbReference type="InterPro" id="IPR011032">
    <property type="entry name" value="GroES-like_sf"/>
</dbReference>
<dbReference type="OrthoDB" id="10257049at2759"/>
<organism evidence="5 6">
    <name type="scientific">Pseudovirgaria hyperparasitica</name>
    <dbReference type="NCBI Taxonomy" id="470096"/>
    <lineage>
        <taxon>Eukaryota</taxon>
        <taxon>Fungi</taxon>
        <taxon>Dikarya</taxon>
        <taxon>Ascomycota</taxon>
        <taxon>Pezizomycotina</taxon>
        <taxon>Dothideomycetes</taxon>
        <taxon>Dothideomycetes incertae sedis</taxon>
        <taxon>Acrospermales</taxon>
        <taxon>Acrospermaceae</taxon>
        <taxon>Pseudovirgaria</taxon>
    </lineage>
</organism>
<evidence type="ECO:0000313" key="5">
    <source>
        <dbReference type="EMBL" id="KAF2754214.1"/>
    </source>
</evidence>
<dbReference type="Gene3D" id="3.90.180.10">
    <property type="entry name" value="Medium-chain alcohol dehydrogenases, catalytic domain"/>
    <property type="match status" value="1"/>
</dbReference>
<keyword evidence="3" id="KW-0560">Oxidoreductase</keyword>
<name>A0A6A6VWX6_9PEZI</name>